<dbReference type="EMBL" id="JAJISC010000003">
    <property type="protein sequence ID" value="MCS2609382.1"/>
    <property type="molecule type" value="Genomic_DNA"/>
</dbReference>
<reference evidence="1" key="1">
    <citation type="submission" date="2021-11" db="EMBL/GenBank/DDBJ databases">
        <title>Halomonas sp., isolated from a coastal aquaculture zone in Dongshan Bay.</title>
        <authorList>
            <person name="Lin W."/>
        </authorList>
    </citation>
    <scope>NUCLEOTIDE SEQUENCE</scope>
    <source>
        <strain evidence="1">Yzlin-01</strain>
    </source>
</reference>
<evidence type="ECO:0000313" key="2">
    <source>
        <dbReference type="Proteomes" id="UP001165542"/>
    </source>
</evidence>
<gene>
    <name evidence="1" type="ORF">LLY24_08650</name>
</gene>
<name>A0ABT2EFJ1_9GAMM</name>
<comment type="caution">
    <text evidence="1">The sequence shown here is derived from an EMBL/GenBank/DDBJ whole genome shotgun (WGS) entry which is preliminary data.</text>
</comment>
<proteinExistence type="predicted"/>
<dbReference type="Proteomes" id="UP001165542">
    <property type="component" value="Unassembled WGS sequence"/>
</dbReference>
<organism evidence="1 2">
    <name type="scientific">Halomonas dongshanensis</name>
    <dbReference type="NCBI Taxonomy" id="2890835"/>
    <lineage>
        <taxon>Bacteria</taxon>
        <taxon>Pseudomonadati</taxon>
        <taxon>Pseudomonadota</taxon>
        <taxon>Gammaproteobacteria</taxon>
        <taxon>Oceanospirillales</taxon>
        <taxon>Halomonadaceae</taxon>
        <taxon>Halomonas</taxon>
    </lineage>
</organism>
<accession>A0ABT2EFJ1</accession>
<protein>
    <submittedName>
        <fullName evidence="1">Uncharacterized protein</fullName>
    </submittedName>
</protein>
<dbReference type="RefSeq" id="WP_259035884.1">
    <property type="nucleotide sequence ID" value="NZ_JAJISC010000003.1"/>
</dbReference>
<evidence type="ECO:0000313" key="1">
    <source>
        <dbReference type="EMBL" id="MCS2609382.1"/>
    </source>
</evidence>
<keyword evidence="2" id="KW-1185">Reference proteome</keyword>
<sequence length="231" mass="27010">MCEELDAIQHDLDAVLDRLAEHVRDKPDSAERLASLLYRYSLDRDSCADCKLETAMHLDNVQRNTEARFRQIHEATYGSRKGDLLAAIGSIRDQRSWKGPLSRWAIEVLAEPAERYVRKIDHYFGEYAGEDLLRHRGRGQVNPRRNDMAIALNMIFELCREDPDNNKLSRKSVHKNVFEKVAKKMHLGEADIERHWRESHYPEFLRVHRLRKKHGTTILDEIEGRAPYSQP</sequence>